<accession>A0ABS0AKL8</accession>
<comment type="caution">
    <text evidence="1">The sequence shown here is derived from an EMBL/GenBank/DDBJ whole genome shotgun (WGS) entry which is preliminary data.</text>
</comment>
<dbReference type="Proteomes" id="UP000644441">
    <property type="component" value="Unassembled WGS sequence"/>
</dbReference>
<keyword evidence="2" id="KW-1185">Reference proteome</keyword>
<organism evidence="1 2">
    <name type="scientific">Alloalcanivorax venustensis ISO4</name>
    <dbReference type="NCBI Taxonomy" id="1177184"/>
    <lineage>
        <taxon>Bacteria</taxon>
        <taxon>Pseudomonadati</taxon>
        <taxon>Pseudomonadota</taxon>
        <taxon>Gammaproteobacteria</taxon>
        <taxon>Oceanospirillales</taxon>
        <taxon>Alcanivoracaceae</taxon>
        <taxon>Alloalcanivorax</taxon>
    </lineage>
</organism>
<evidence type="ECO:0000313" key="2">
    <source>
        <dbReference type="Proteomes" id="UP000644441"/>
    </source>
</evidence>
<dbReference type="RefSeq" id="WP_228548225.1">
    <property type="nucleotide sequence ID" value="NZ_ARXR01000064.1"/>
</dbReference>
<gene>
    <name evidence="1" type="ORF">ISO4_03273</name>
</gene>
<reference evidence="1 2" key="1">
    <citation type="submission" date="2012-09" db="EMBL/GenBank/DDBJ databases">
        <title>Genome Sequence of alkane-degrading Bacterium Alcanivorax venustensis ISO4.</title>
        <authorList>
            <person name="Lai Q."/>
            <person name="Shao Z."/>
        </authorList>
    </citation>
    <scope>NUCLEOTIDE SEQUENCE [LARGE SCALE GENOMIC DNA]</scope>
    <source>
        <strain evidence="1 2">ISO4</strain>
    </source>
</reference>
<sequence>YLARLMANVGHQVQHLGSIELDETGNLEEKVVKQKFNGCGSFIALLVVLLVSTGADAKTLTCGLKKVTLSGNTITKIVHEDGTVHTGGSVSNNWTYDGKAITHRIMKKPISCSSKAKSRDEVIAELSDRFSKNPKSHGMTAREADLMGEYTAKLMRENNACHLLVDAAKSTSRQGMFYIDCNDKQSNTKRFWVSEDDLAGGSLKQAATRVSTGDAISICNAQLKARTTNPSTYDPALALGTTSRVIERTGRNVVEIDFEAANAFGAVAKYVGRCILESGSPIEVTIRDR</sequence>
<name>A0ABS0AKL8_9GAMM</name>
<protein>
    <submittedName>
        <fullName evidence="1">Uncharacterized protein</fullName>
    </submittedName>
</protein>
<evidence type="ECO:0000313" key="1">
    <source>
        <dbReference type="EMBL" id="MBF5054671.1"/>
    </source>
</evidence>
<proteinExistence type="predicted"/>
<feature type="non-terminal residue" evidence="1">
    <location>
        <position position="1"/>
    </location>
</feature>
<dbReference type="EMBL" id="ARXR01000064">
    <property type="protein sequence ID" value="MBF5054671.1"/>
    <property type="molecule type" value="Genomic_DNA"/>
</dbReference>